<gene>
    <name evidence="2" type="ORF">SAMN05444143_101153</name>
</gene>
<organism evidence="2 3">
    <name type="scientific">Flavobacterium succinicans</name>
    <dbReference type="NCBI Taxonomy" id="29536"/>
    <lineage>
        <taxon>Bacteria</taxon>
        <taxon>Pseudomonadati</taxon>
        <taxon>Bacteroidota</taxon>
        <taxon>Flavobacteriia</taxon>
        <taxon>Flavobacteriales</taxon>
        <taxon>Flavobacteriaceae</taxon>
        <taxon>Flavobacterium</taxon>
    </lineage>
</organism>
<keyword evidence="3" id="KW-1185">Reference proteome</keyword>
<name>A0A1I4R2R1_9FLAO</name>
<dbReference type="EMBL" id="FOUT01000001">
    <property type="protein sequence ID" value="SFM46203.1"/>
    <property type="molecule type" value="Genomic_DNA"/>
</dbReference>
<dbReference type="AlphaFoldDB" id="A0A1I4R2R1"/>
<dbReference type="STRING" id="29536.FLB_21360"/>
<sequence>MSTPSHSDSEIDVFQITTKVKKGFERLNTLLFNYIQFFVHQWKIVVALLIIGFGLGLFLDKSNKLYTHEITVIPNFGSVDYLYAKINLIQSKINAGDADFLQKEVGLSHPEALRKIEIKPIADVYKFIEDKERNFELIKLMAEVGEVKKVLEDNITSKNYTYHNVSVLTNGIANEKELITPLLNYLNQSDYFSAMKEVEVANLKQAIAQNDTIIQQINGILNGFSANVKSSLKNDKLMYYNENTQLNDIIRSKRDLLFDQSKNRLKVINFQKTIKEITFTMNSTTSKVVNGVMKFVLPLFLILSFVFIRLFIRFYQKQVAKSKTAAS</sequence>
<proteinExistence type="predicted"/>
<evidence type="ECO:0000313" key="2">
    <source>
        <dbReference type="EMBL" id="SFM46203.1"/>
    </source>
</evidence>
<keyword evidence="1" id="KW-1133">Transmembrane helix</keyword>
<dbReference type="Proteomes" id="UP000182961">
    <property type="component" value="Unassembled WGS sequence"/>
</dbReference>
<dbReference type="eggNOG" id="ENOG503098U">
    <property type="taxonomic scope" value="Bacteria"/>
</dbReference>
<protein>
    <submittedName>
        <fullName evidence="2">Uncharacterized protein</fullName>
    </submittedName>
</protein>
<feature type="transmembrane region" description="Helical" evidence="1">
    <location>
        <begin position="295"/>
        <end position="315"/>
    </location>
</feature>
<feature type="transmembrane region" description="Helical" evidence="1">
    <location>
        <begin position="40"/>
        <end position="59"/>
    </location>
</feature>
<dbReference type="RefSeq" id="WP_024980541.1">
    <property type="nucleotide sequence ID" value="NZ_CBCRUM010000001.1"/>
</dbReference>
<evidence type="ECO:0000313" key="3">
    <source>
        <dbReference type="Proteomes" id="UP000182961"/>
    </source>
</evidence>
<reference evidence="3" key="1">
    <citation type="submission" date="2016-10" db="EMBL/GenBank/DDBJ databases">
        <authorList>
            <person name="Varghese N."/>
            <person name="Submissions S."/>
        </authorList>
    </citation>
    <scope>NUCLEOTIDE SEQUENCE [LARGE SCALE GENOMIC DNA]</scope>
    <source>
        <strain evidence="3">DSM 4002</strain>
    </source>
</reference>
<accession>A0A1I4R2R1</accession>
<evidence type="ECO:0000256" key="1">
    <source>
        <dbReference type="SAM" id="Phobius"/>
    </source>
</evidence>
<keyword evidence="1" id="KW-0472">Membrane</keyword>
<keyword evidence="1" id="KW-0812">Transmembrane</keyword>